<comment type="caution">
    <text evidence="2">The sequence shown here is derived from an EMBL/GenBank/DDBJ whole genome shotgun (WGS) entry which is preliminary data.</text>
</comment>
<dbReference type="EMBL" id="JAGDFM010000277">
    <property type="protein sequence ID" value="KAG7380776.1"/>
    <property type="molecule type" value="Genomic_DNA"/>
</dbReference>
<sequence>MKQVGLKKGGAICRGTAGNYKNHLEKWRDDDTRTYWFPACHDFPNIDSIAKLESASSKSKVAYLQITVAATHEIDDAQLRKMNTIFFPDDVAGTDDTEPPIYIAVCPDLESCKRFVLKPPPQVLAARKTCRVYVGYCDVASLAMAADGPMNNVSAKELPPPPPYNLRKRPRTE</sequence>
<proteinExistence type="predicted"/>
<evidence type="ECO:0000313" key="2">
    <source>
        <dbReference type="EMBL" id="KAG7380776.1"/>
    </source>
</evidence>
<gene>
    <name evidence="2" type="ORF">PHYPSEUDO_006777</name>
</gene>
<dbReference type="OrthoDB" id="118957at2759"/>
<evidence type="ECO:0000313" key="3">
    <source>
        <dbReference type="Proteomes" id="UP000694044"/>
    </source>
</evidence>
<reference evidence="2" key="1">
    <citation type="submission" date="2021-02" db="EMBL/GenBank/DDBJ databases">
        <authorList>
            <person name="Palmer J.M."/>
        </authorList>
    </citation>
    <scope>NUCLEOTIDE SEQUENCE</scope>
    <source>
        <strain evidence="2">SCRP734</strain>
    </source>
</reference>
<evidence type="ECO:0000256" key="1">
    <source>
        <dbReference type="SAM" id="MobiDB-lite"/>
    </source>
</evidence>
<feature type="region of interest" description="Disordered" evidence="1">
    <location>
        <begin position="150"/>
        <end position="173"/>
    </location>
</feature>
<organism evidence="2 3">
    <name type="scientific">Phytophthora pseudosyringae</name>
    <dbReference type="NCBI Taxonomy" id="221518"/>
    <lineage>
        <taxon>Eukaryota</taxon>
        <taxon>Sar</taxon>
        <taxon>Stramenopiles</taxon>
        <taxon>Oomycota</taxon>
        <taxon>Peronosporomycetes</taxon>
        <taxon>Peronosporales</taxon>
        <taxon>Peronosporaceae</taxon>
        <taxon>Phytophthora</taxon>
    </lineage>
</organism>
<accession>A0A8T1VIH8</accession>
<dbReference type="AlphaFoldDB" id="A0A8T1VIH8"/>
<protein>
    <submittedName>
        <fullName evidence="2">Uncharacterized protein</fullName>
    </submittedName>
</protein>
<name>A0A8T1VIH8_9STRA</name>
<keyword evidence="3" id="KW-1185">Reference proteome</keyword>
<dbReference type="Proteomes" id="UP000694044">
    <property type="component" value="Unassembled WGS sequence"/>
</dbReference>